<evidence type="ECO:0000256" key="8">
    <source>
        <dbReference type="ARBA" id="ARBA00023212"/>
    </source>
</evidence>
<feature type="compositionally biased region" description="Low complexity" evidence="11">
    <location>
        <begin position="230"/>
        <end position="255"/>
    </location>
</feature>
<dbReference type="Proteomes" id="UP001456524">
    <property type="component" value="Unassembled WGS sequence"/>
</dbReference>
<feature type="compositionally biased region" description="Low complexity" evidence="11">
    <location>
        <begin position="264"/>
        <end position="279"/>
    </location>
</feature>
<evidence type="ECO:0000256" key="6">
    <source>
        <dbReference type="ARBA" id="ARBA00022776"/>
    </source>
</evidence>
<keyword evidence="4" id="KW-0132">Cell division</keyword>
<evidence type="ECO:0000256" key="1">
    <source>
        <dbReference type="ARBA" id="ARBA00004186"/>
    </source>
</evidence>
<evidence type="ECO:0000256" key="5">
    <source>
        <dbReference type="ARBA" id="ARBA00022701"/>
    </source>
</evidence>
<evidence type="ECO:0000256" key="11">
    <source>
        <dbReference type="SAM" id="MobiDB-lite"/>
    </source>
</evidence>
<evidence type="ECO:0000313" key="13">
    <source>
        <dbReference type="Proteomes" id="UP001456524"/>
    </source>
</evidence>
<feature type="region of interest" description="Disordered" evidence="11">
    <location>
        <begin position="229"/>
        <end position="291"/>
    </location>
</feature>
<evidence type="ECO:0000256" key="3">
    <source>
        <dbReference type="ARBA" id="ARBA00022490"/>
    </source>
</evidence>
<dbReference type="PANTHER" id="PTHR31570">
    <property type="entry name" value="HAUS AUGMIN-LIKE COMPLEX SUBUNIT 1"/>
    <property type="match status" value="1"/>
</dbReference>
<accession>A0ABR1XRT1</accession>
<feature type="coiled-coil region" evidence="10">
    <location>
        <begin position="59"/>
        <end position="86"/>
    </location>
</feature>
<reference evidence="12 13" key="1">
    <citation type="journal article" date="2022" name="G3 (Bethesda)">
        <title>Enemy or ally: a genomic approach to elucidate the lifestyle of Phyllosticta citrichinaensis.</title>
        <authorList>
            <person name="Buijs V.A."/>
            <person name="Groenewald J.Z."/>
            <person name="Haridas S."/>
            <person name="LaButti K.M."/>
            <person name="Lipzen A."/>
            <person name="Martin F.M."/>
            <person name="Barry K."/>
            <person name="Grigoriev I.V."/>
            <person name="Crous P.W."/>
            <person name="Seidl M.F."/>
        </authorList>
    </citation>
    <scope>NUCLEOTIDE SEQUENCE [LARGE SCALE GENOMIC DNA]</scope>
    <source>
        <strain evidence="12 13">CBS 129764</strain>
    </source>
</reference>
<evidence type="ECO:0008006" key="14">
    <source>
        <dbReference type="Google" id="ProtNLM"/>
    </source>
</evidence>
<dbReference type="Pfam" id="PF25762">
    <property type="entry name" value="HAUS1"/>
    <property type="match status" value="1"/>
</dbReference>
<keyword evidence="8" id="KW-0206">Cytoskeleton</keyword>
<name>A0ABR1XRT1_9PEZI</name>
<sequence>MDYNHLSPDALFSPSKAAQQRAQAHDWQHVETWLSKLYPGQRLPAFERNEETLKALMAMAAANERADEEAALLNALEDEVRDELDAISTQDDDDDSNAALVSSIESSFSPTGLRALDFLTRLTSSLPSSTYSPTALAHALISQSSHIASLSTHHDALAHLRLQLAATLHDARATHVALTTDPALAPHAALPRQTTDLARQTKHLLPKLREYEERLAALAAGCPWSPANVASAARPSTAGSTSSAGSTLGAALPGSTSPTLSRRGANTAARRSPAAAVGGAEDDVEPPTHLLSSSLNPFSAAALAALVAQTRDVEALRQKAEASESQVRAFKDLPADMDEARRVVRAREAHLAQLRAERDGAFEGLVG</sequence>
<evidence type="ECO:0000313" key="12">
    <source>
        <dbReference type="EMBL" id="KAK8164378.1"/>
    </source>
</evidence>
<comment type="similarity">
    <text evidence="2">Belongs to the HAUS1 family.</text>
</comment>
<evidence type="ECO:0000256" key="9">
    <source>
        <dbReference type="ARBA" id="ARBA00023306"/>
    </source>
</evidence>
<keyword evidence="3" id="KW-0963">Cytoplasm</keyword>
<keyword evidence="7 10" id="KW-0175">Coiled coil</keyword>
<keyword evidence="13" id="KW-1185">Reference proteome</keyword>
<comment type="subcellular location">
    <subcellularLocation>
        <location evidence="1">Cytoplasm</location>
        <location evidence="1">Cytoskeleton</location>
        <location evidence="1">Spindle</location>
    </subcellularLocation>
</comment>
<keyword evidence="9" id="KW-0131">Cell cycle</keyword>
<keyword evidence="6" id="KW-0498">Mitosis</keyword>
<evidence type="ECO:0000256" key="4">
    <source>
        <dbReference type="ARBA" id="ARBA00022618"/>
    </source>
</evidence>
<protein>
    <recommendedName>
        <fullName evidence="14">HAUS augmin-like complex subunit 1</fullName>
    </recommendedName>
</protein>
<evidence type="ECO:0000256" key="10">
    <source>
        <dbReference type="SAM" id="Coils"/>
    </source>
</evidence>
<proteinExistence type="inferred from homology"/>
<evidence type="ECO:0000256" key="7">
    <source>
        <dbReference type="ARBA" id="ARBA00023054"/>
    </source>
</evidence>
<keyword evidence="5" id="KW-0493">Microtubule</keyword>
<dbReference type="PANTHER" id="PTHR31570:SF1">
    <property type="entry name" value="HAUS AUGMIN-LIKE COMPLEX SUBUNIT 1"/>
    <property type="match status" value="1"/>
</dbReference>
<comment type="caution">
    <text evidence="12">The sequence shown here is derived from an EMBL/GenBank/DDBJ whole genome shotgun (WGS) entry which is preliminary data.</text>
</comment>
<evidence type="ECO:0000256" key="2">
    <source>
        <dbReference type="ARBA" id="ARBA00005479"/>
    </source>
</evidence>
<dbReference type="InterPro" id="IPR026243">
    <property type="entry name" value="HAUS1"/>
</dbReference>
<organism evidence="12 13">
    <name type="scientific">Phyllosticta citrichinensis</name>
    <dbReference type="NCBI Taxonomy" id="1130410"/>
    <lineage>
        <taxon>Eukaryota</taxon>
        <taxon>Fungi</taxon>
        <taxon>Dikarya</taxon>
        <taxon>Ascomycota</taxon>
        <taxon>Pezizomycotina</taxon>
        <taxon>Dothideomycetes</taxon>
        <taxon>Dothideomycetes incertae sedis</taxon>
        <taxon>Botryosphaeriales</taxon>
        <taxon>Phyllostictaceae</taxon>
        <taxon>Phyllosticta</taxon>
    </lineage>
</organism>
<gene>
    <name evidence="12" type="ORF">IWX90DRAFT_487641</name>
</gene>
<feature type="coiled-coil region" evidence="10">
    <location>
        <begin position="306"/>
        <end position="357"/>
    </location>
</feature>
<dbReference type="EMBL" id="JBBWUH010000006">
    <property type="protein sequence ID" value="KAK8164378.1"/>
    <property type="molecule type" value="Genomic_DNA"/>
</dbReference>